<accession>A0A2V1K2R5</accession>
<evidence type="ECO:0000256" key="1">
    <source>
        <dbReference type="ARBA" id="ARBA00022679"/>
    </source>
</evidence>
<feature type="domain" description="PII-uridylyltransferase/Glutamine-synthetase adenylyltransferase" evidence="8">
    <location>
        <begin position="352"/>
        <end position="492"/>
    </location>
</feature>
<dbReference type="InterPro" id="IPR043519">
    <property type="entry name" value="NT_sf"/>
</dbReference>
<evidence type="ECO:0000313" key="10">
    <source>
        <dbReference type="Proteomes" id="UP000245283"/>
    </source>
</evidence>
<dbReference type="Pfam" id="PF03710">
    <property type="entry name" value="GlnE"/>
    <property type="match status" value="2"/>
</dbReference>
<keyword evidence="1 9" id="KW-0808">Transferase</keyword>
<keyword evidence="3" id="KW-0547">Nucleotide-binding</keyword>
<name>A0A2V1K2R5_9ACTO</name>
<keyword evidence="10" id="KW-1185">Reference proteome</keyword>
<comment type="caution">
    <text evidence="9">The sequence shown here is derived from an EMBL/GenBank/DDBJ whole genome shotgun (WGS) entry which is preliminary data.</text>
</comment>
<dbReference type="NCBIfam" id="NF010707">
    <property type="entry name" value="PRK14109.1"/>
    <property type="match status" value="1"/>
</dbReference>
<dbReference type="PANTHER" id="PTHR30621:SF0">
    <property type="entry name" value="BIFUNCTIONAL GLUTAMINE SYNTHETASE ADENYLYLTRANSFERASE_ADENYLYL-REMOVING ENZYME"/>
    <property type="match status" value="1"/>
</dbReference>
<dbReference type="PANTHER" id="PTHR30621">
    <property type="entry name" value="GLUTAMINE SYNTHETASE ADENYLYLTRANSFERASE"/>
    <property type="match status" value="1"/>
</dbReference>
<dbReference type="GO" id="GO:0000820">
    <property type="term" value="P:regulation of glutamine family amino acid metabolic process"/>
    <property type="evidence" value="ECO:0007669"/>
    <property type="project" value="TreeGrafter"/>
</dbReference>
<dbReference type="SUPFAM" id="SSF81301">
    <property type="entry name" value="Nucleotidyltransferase"/>
    <property type="match status" value="2"/>
</dbReference>
<dbReference type="InterPro" id="IPR013546">
    <property type="entry name" value="PII_UdlTrfase/GS_AdlTrfase"/>
</dbReference>
<dbReference type="OrthoDB" id="9759366at2"/>
<dbReference type="AlphaFoldDB" id="A0A2V1K2R5"/>
<dbReference type="GO" id="GO:0005524">
    <property type="term" value="F:ATP binding"/>
    <property type="evidence" value="ECO:0007669"/>
    <property type="project" value="UniProtKB-KW"/>
</dbReference>
<evidence type="ECO:0000313" key="9">
    <source>
        <dbReference type="EMBL" id="PWF24513.1"/>
    </source>
</evidence>
<protein>
    <submittedName>
        <fullName evidence="9">Bifunctional glutamine-synthetase adenylyltransferase/deadenyltransferase</fullName>
    </submittedName>
</protein>
<evidence type="ECO:0000256" key="3">
    <source>
        <dbReference type="ARBA" id="ARBA00022741"/>
    </source>
</evidence>
<dbReference type="GO" id="GO:0005829">
    <property type="term" value="C:cytosol"/>
    <property type="evidence" value="ECO:0007669"/>
    <property type="project" value="TreeGrafter"/>
</dbReference>
<evidence type="ECO:0000256" key="2">
    <source>
        <dbReference type="ARBA" id="ARBA00022695"/>
    </source>
</evidence>
<dbReference type="Gene3D" id="1.20.120.330">
    <property type="entry name" value="Nucleotidyltransferases domain 2"/>
    <property type="match status" value="2"/>
</dbReference>
<keyword evidence="4" id="KW-0067">ATP-binding</keyword>
<sequence>MREQSYTSQLRKAGFVEPARCASLLDDPALAGMEIGSFLADFHEVADPDQCLLALIRLAEACQEAEHSKALASLLGDSRSRRELFGLLGMSTMLGDFLISHPDRLKDVFAPGPRGACGIPRGDQADERASALTAVGANPSDAYPVSTEPDAINALRAHYFTRIARVAAADLTCPDPLEAMPEVSARITDIVGGALEAGLAYARSEVEGSEHVALTVIAMGKTGARELNYVSDVDVVYVASPTDDSVDESQAMSLAAKLAAKLGQAVSAPAGEQALWMLDANLRPEGKDGPLVRTLESHVAYYKRWAKGWEFQALLKARPAAGDMALGQRYIDTLWPEVWEAASREHFVEDSRAMRRRVEAHVPHREEGRQLKLGKGGLRDIEFTVQLLQLVHGRSDDTLRTRSTLDSIAALRDGGYIARKDADLLDHDYRLLRTLEHRIQLQRLRRSHLVPSGEAELRRVARAMHCEGITTGPEIDRVWQETRSEVRRLHQAIYYRPLLPEAAKLSPDDISLDQDAAKARLASMGYLDPGGAINHISALTSGVSRTASIQRQLLPVMLGWFAAGPEPDRGLLAFRVLSEKMGRTSWYLRTLRDGGAAAERLCLLLSSSRYLAQNVPDLPESVGWLVDKKDLQPRTRAELDAELASTIARRTSAEDIANAGRYMRRRELLRTAMGQVLGVVDAVASRAAVSRAAEIAISAGLTGAVRAACEAAHISGPVSRYSVIAMGRLGGAEMGYASDADVIFVHDPLAGADEEEAQRVAVDVATRLSRLMGSLSGEPQIPVDYDLRPEGRNGRLTRSLAAYAEYYERWADPWEYQALLRARPIAGDAELGSEFISLIDPYRYPQRGLEPAKIREIQRIKARVETERIPRGISVQRHLKLGRGGLSDVEWTAQLLQLEKAGTYESLRVTSTLEVLAACEKAGILTSEQAEHLSEAWNMASLLRDMNFIGTGRSQGTKIDVLPHDLTDLGVVAALLGFESSQRLDVEEEYLRAARRARAVVEDVFYAQAREVKER</sequence>
<keyword evidence="5" id="KW-0460">Magnesium</keyword>
<keyword evidence="6" id="KW-0511">Multifunctional enzyme</keyword>
<gene>
    <name evidence="9" type="ORF">DD236_10785</name>
</gene>
<evidence type="ECO:0000256" key="6">
    <source>
        <dbReference type="ARBA" id="ARBA00023268"/>
    </source>
</evidence>
<reference evidence="10" key="1">
    <citation type="submission" date="2018-05" db="EMBL/GenBank/DDBJ databases">
        <authorList>
            <person name="Li Y."/>
        </authorList>
    </citation>
    <scope>NUCLEOTIDE SEQUENCE [LARGE SCALE GENOMIC DNA]</scope>
    <source>
        <strain evidence="10">sk1b4</strain>
    </source>
</reference>
<dbReference type="InterPro" id="IPR005190">
    <property type="entry name" value="GlnE_rpt_dom"/>
</dbReference>
<evidence type="ECO:0000259" key="8">
    <source>
        <dbReference type="Pfam" id="PF08335"/>
    </source>
</evidence>
<dbReference type="Proteomes" id="UP000245283">
    <property type="component" value="Unassembled WGS sequence"/>
</dbReference>
<evidence type="ECO:0000259" key="7">
    <source>
        <dbReference type="Pfam" id="PF03710"/>
    </source>
</evidence>
<dbReference type="EMBL" id="QETB01000006">
    <property type="protein sequence ID" value="PWF24513.1"/>
    <property type="molecule type" value="Genomic_DNA"/>
</dbReference>
<dbReference type="SUPFAM" id="SSF81593">
    <property type="entry name" value="Nucleotidyltransferase substrate binding subunit/domain"/>
    <property type="match status" value="2"/>
</dbReference>
<feature type="domain" description="Glutamate-ammonia ligase adenylyltransferase repeated" evidence="7">
    <location>
        <begin position="599"/>
        <end position="835"/>
    </location>
</feature>
<dbReference type="CDD" id="cd05401">
    <property type="entry name" value="NT_GlnE_GlnD_like"/>
    <property type="match status" value="1"/>
</dbReference>
<feature type="domain" description="Glutamate-ammonia ligase adenylyltransferase repeated" evidence="7">
    <location>
        <begin position="84"/>
        <end position="329"/>
    </location>
</feature>
<dbReference type="Pfam" id="PF08335">
    <property type="entry name" value="GlnD_UR_UTase"/>
    <property type="match status" value="2"/>
</dbReference>
<evidence type="ECO:0000256" key="5">
    <source>
        <dbReference type="ARBA" id="ARBA00022842"/>
    </source>
</evidence>
<evidence type="ECO:0000256" key="4">
    <source>
        <dbReference type="ARBA" id="ARBA00022840"/>
    </source>
</evidence>
<organism evidence="9 10">
    <name type="scientific">Ancrocorticia populi</name>
    <dbReference type="NCBI Taxonomy" id="2175228"/>
    <lineage>
        <taxon>Bacteria</taxon>
        <taxon>Bacillati</taxon>
        <taxon>Actinomycetota</taxon>
        <taxon>Actinomycetes</taxon>
        <taxon>Actinomycetales</taxon>
        <taxon>Actinomycetaceae</taxon>
        <taxon>Ancrocorticia</taxon>
    </lineage>
</organism>
<dbReference type="Gene3D" id="3.30.460.10">
    <property type="entry name" value="Beta Polymerase, domain 2"/>
    <property type="match status" value="2"/>
</dbReference>
<dbReference type="RefSeq" id="WP_109094409.1">
    <property type="nucleotide sequence ID" value="NZ_QETB01000006.1"/>
</dbReference>
<dbReference type="InterPro" id="IPR023057">
    <property type="entry name" value="GlnE"/>
</dbReference>
<keyword evidence="2 9" id="KW-0548">Nucleotidyltransferase</keyword>
<dbReference type="GO" id="GO:0008882">
    <property type="term" value="F:[glutamate-ammonia-ligase] adenylyltransferase activity"/>
    <property type="evidence" value="ECO:0007669"/>
    <property type="project" value="InterPro"/>
</dbReference>
<proteinExistence type="predicted"/>
<feature type="domain" description="PII-uridylyltransferase/Glutamine-synthetase adenylyltransferase" evidence="8">
    <location>
        <begin position="872"/>
        <end position="1004"/>
    </location>
</feature>